<accession>A0ABR2TDX6</accession>
<feature type="compositionally biased region" description="Basic and acidic residues" evidence="1">
    <location>
        <begin position="29"/>
        <end position="41"/>
    </location>
</feature>
<protein>
    <submittedName>
        <fullName evidence="2">Uncharacterized protein</fullName>
    </submittedName>
</protein>
<proteinExistence type="predicted"/>
<evidence type="ECO:0000256" key="1">
    <source>
        <dbReference type="SAM" id="MobiDB-lite"/>
    </source>
</evidence>
<dbReference type="Proteomes" id="UP001396334">
    <property type="component" value="Unassembled WGS sequence"/>
</dbReference>
<feature type="region of interest" description="Disordered" evidence="1">
    <location>
        <begin position="27"/>
        <end position="46"/>
    </location>
</feature>
<dbReference type="EMBL" id="JBBPBN010000006">
    <property type="protein sequence ID" value="KAK9035695.1"/>
    <property type="molecule type" value="Genomic_DNA"/>
</dbReference>
<keyword evidence="3" id="KW-1185">Reference proteome</keyword>
<evidence type="ECO:0000313" key="3">
    <source>
        <dbReference type="Proteomes" id="UP001396334"/>
    </source>
</evidence>
<comment type="caution">
    <text evidence="2">The sequence shown here is derived from an EMBL/GenBank/DDBJ whole genome shotgun (WGS) entry which is preliminary data.</text>
</comment>
<name>A0ABR2TDX6_9ROSI</name>
<sequence length="233" mass="25502">MESSAGSDWARGVTEQVDFLNASMVQQGRDTHTATHARSEDPPDTEGIILVDEDRMDASDVDAADEAAGHRPLIDQVTAAGAVGLQRVTVSDMVNPAGEWRWEMFQQFLSASTLQRIAAIIVMPRGNYCDSVGWNATTDKSFSVSSAYGLRCTQNITRIALNERLTGGRVGNVADAGIVGWTLPPAGWFKVVKNGGTPIAMRIHVKTKSLFLLHRYETIHVLYLFVRMAKKIP</sequence>
<gene>
    <name evidence="2" type="ORF">V6N11_077728</name>
</gene>
<organism evidence="2 3">
    <name type="scientific">Hibiscus sabdariffa</name>
    <name type="common">roselle</name>
    <dbReference type="NCBI Taxonomy" id="183260"/>
    <lineage>
        <taxon>Eukaryota</taxon>
        <taxon>Viridiplantae</taxon>
        <taxon>Streptophyta</taxon>
        <taxon>Embryophyta</taxon>
        <taxon>Tracheophyta</taxon>
        <taxon>Spermatophyta</taxon>
        <taxon>Magnoliopsida</taxon>
        <taxon>eudicotyledons</taxon>
        <taxon>Gunneridae</taxon>
        <taxon>Pentapetalae</taxon>
        <taxon>rosids</taxon>
        <taxon>malvids</taxon>
        <taxon>Malvales</taxon>
        <taxon>Malvaceae</taxon>
        <taxon>Malvoideae</taxon>
        <taxon>Hibiscus</taxon>
    </lineage>
</organism>
<evidence type="ECO:0000313" key="2">
    <source>
        <dbReference type="EMBL" id="KAK9035695.1"/>
    </source>
</evidence>
<reference evidence="2 3" key="1">
    <citation type="journal article" date="2024" name="G3 (Bethesda)">
        <title>Genome assembly of Hibiscus sabdariffa L. provides insights into metabolisms of medicinal natural products.</title>
        <authorList>
            <person name="Kim T."/>
        </authorList>
    </citation>
    <scope>NUCLEOTIDE SEQUENCE [LARGE SCALE GENOMIC DNA]</scope>
    <source>
        <strain evidence="2">TK-2024</strain>
        <tissue evidence="2">Old leaves</tissue>
    </source>
</reference>